<keyword evidence="2" id="KW-1185">Reference proteome</keyword>
<gene>
    <name evidence="1" type="ORF">JKP34_13850</name>
</gene>
<dbReference type="InterPro" id="IPR026444">
    <property type="entry name" value="Secre_tail"/>
</dbReference>
<evidence type="ECO:0000313" key="2">
    <source>
        <dbReference type="Proteomes" id="UP000642920"/>
    </source>
</evidence>
<dbReference type="RefSeq" id="WP_201922646.1">
    <property type="nucleotide sequence ID" value="NZ_JAERQG010000003.1"/>
</dbReference>
<protein>
    <submittedName>
        <fullName evidence="1">T9SS type A sorting domain-containing protein</fullName>
    </submittedName>
</protein>
<comment type="caution">
    <text evidence="1">The sequence shown here is derived from an EMBL/GenBank/DDBJ whole genome shotgun (WGS) entry which is preliminary data.</text>
</comment>
<proteinExistence type="predicted"/>
<organism evidence="1 2">
    <name type="scientific">Marivirga atlantica</name>
    <dbReference type="NCBI Taxonomy" id="1548457"/>
    <lineage>
        <taxon>Bacteria</taxon>
        <taxon>Pseudomonadati</taxon>
        <taxon>Bacteroidota</taxon>
        <taxon>Cytophagia</taxon>
        <taxon>Cytophagales</taxon>
        <taxon>Marivirgaceae</taxon>
        <taxon>Marivirga</taxon>
    </lineage>
</organism>
<accession>A0A937ACB7</accession>
<dbReference type="Proteomes" id="UP000642920">
    <property type="component" value="Unassembled WGS sequence"/>
</dbReference>
<dbReference type="NCBIfam" id="TIGR04183">
    <property type="entry name" value="Por_Secre_tail"/>
    <property type="match status" value="1"/>
</dbReference>
<dbReference type="EMBL" id="JAERQG010000003">
    <property type="protein sequence ID" value="MBL0766346.1"/>
    <property type="molecule type" value="Genomic_DNA"/>
</dbReference>
<sequence length="3077" mass="326496">MKNMATDFYNNKFFVILFSILTFGSVAFGQTGPAGVGNIDGSNGQPKLEMWFDATDLGLVNDDFISNWADKSGNGIIISQTGSSRPTYKDAADANYSFSSVRFDGTDDFIPFDGSVLVNTNYTVIAVAARRSNGRNAFMGGSTGTTNQNFHPYFNTNALHSQHWGNDHNAPYTGGAGSTVNATTPDFGVFSFRLDANLASAQRAMFQNGSQIGSRNNNAQLSSYTGSAFGLIDAISDYSTLDLAEIIIFSDALSDAEIIIVNNYLASKYGFAMDNNDYYAGDTPGNGNYDFNVTGIGQFNSAQLTVASSEGFVLESDASLDTDGEFILFGSDNTTNAISTANLGTGVQARWSKTWYLDKTSGGSLGAKISFDIQEGISGDFPSGDKDNYVLLRENAGTYDIVAIADADKAILGSSIEFTVSDADLTDGIYTLGTTNSTDSPLDGQPNQTWYSYTTGDWTNPLTWTTDGSGSDRIPSGGGIPDATDNVVILSGRDITLAVDDIVVSSLEVNGLLDIGATSGHNFVDISGNGIVRLSGSGGVGNFPAGNTSNFADNFIGGTVEYYGSGLTVSDNRLFNNVNIILDNPTDELVLLADLDINGDFTVSSGVFKINDNSSTSIRNLNVQGDTFVDSNGSIAVGQGNTVGSFSIPGTMPAAGNYHSIFHQVTFFGDFTNQGSVRFTNQSAPVYNQFTSTGAATVIFKGATNNIASLFGTTDFYNLIIDKGTDNTYELEINSDDLANFGLYGPNNAGRVSNNGFTAENPEVRKALWIYNGTLHLSGSLEIPTLSEGNVAGGNGDYPIGQNGGLWIDGANVSVYTTADNLSQVPVSASGINTGGGNQALSLYGRFRISDGYFGTRASAGFIFWNASAGEVIIEGGTLNVSQFRSAGGGTGTYTYTQSGGDVLVRANEGVPGETSGTYDLFSLDLPDAVFNMSGGTLTVYGNRSNAIFINSAEGNYSVTGGTIRVENRNGNIATIATTVPFWNLEVARDQAGDASEIDLITRTSGTNTIVNPDLTILNNFTIESGVTFDHNGNDVTIGSDFTIEAGGDYVYAGGKRNTTSFIGTDNATLTFLNRTGGTGDEQRFWNFVVDRPAGKTLSFESGKTNRNGNNNNLLRVDGDFLKVLSGTVDQGTHSIRMYADTLVNYDELTVFDPSVTADSDANGENDLLKLRDDGGAATIFITADTSRFGGIKLNSADEIIELVSDVKIDYLEYRHGRIDIGTNNLTIDVLNEVLTGEANGPNGSSQFSVEDMFITAGNASDGGLSLKVNADGTNPGFIDSDEANSGSNPTVFLFPVGTGNTGDNATSEYTPVNIRLASASDEGYITVIPVTKKLATAGPYPLGNDIADRYWIVDYKNFSSVPKVERIWFRAVEKDDPNGGADGFPGNYVPGYVLEDTPFTRTAEVEAGAPGSSGIDNASADNIRIFFWGNEGSGNPAGGFDLINAAYTAGDPSKFVGAPQVFYNTNTGRRNWNNGNKWTTNTDGTDDGVNDYPQAGDIALLYNYGSENQNSWVNANIDISVARVEFSNSGGGWLPRLWVTKNDAVLDLGPVSGTGSIYLEITSASQPTFSSLTDINDFSRQTDSNFTWKIDNNSTVNLPSQFEEYPTFRIEAGGGSDNNRILQTSVPITINGWVRMDRGPRFRMNHDVTIKEDLRITWQENNSTTVELGDDRAVTLTVEGDLRLEDGNGNGPANLVVKNDNQNGYVHRIRVGGNIVMEDFNESQSSFDLYNGAAPNNNAILEFINPGNNTFTNASSLVPEFYRIEMNKGASVANSMQIDSDFDLMGPTSGVGVDKALEIINGTLILNNANIDVDLTTGDDDYNISATGGLQISQGTANVSGDDSGIRLDGSLTIDGGTLNMDDAVGNGNNYIEYSASGNAQLNVSGGFLTVGSQIRRNLITTEGKLSYSQTGGTVVVGKNVTPEASRGVFEISNLGSSFTYTGGTLTLVRQNTASPSVAALRILPTSSNVTQPIYIGNGDTPTNQSNFGINANVPLAGIVVNGTNNPTAVIQVNTLELDGDLIINSGASFDANGIDLILNADLNNDGTFIPSSNNTIFGSTTTQTIAGSGTTTFYDFEKNELGTLEINDNDVTVNNLFSFTDGLINDNGFTIDIKGNAVIDGEHNSNLGSGNGIQFSGTSQQQLQRSSSGTSSLGIVTIANTAGIVIPEGGGYDFDINGELKMNGGVFNIGSSSVTLGQNAEVTTTGTFSVTNMVKTNSSFSDNGLTKIFNAGYNQTFTFPIGEVLYTPVIADMSVAGGTTGSSVGSISAKPANEYHPTIDDGNDVLAGGDINNVLQYYWTIKSTGLTGFKGDIQLFYDQSLVSVADGGYSEADYIAARILNFNNPTNDINKYSSDDLVDEGANEVNFNNTVVFDAVNSNSIAGDYFAGLDLAIPDNVATYTSTGLGGLVTDDATYVESLPTPGTAPSGAVLVVSNGTEVNFNVNSVRLYKTIIEDGGVLNVDNTDGHRLGILEGTGTLKITSNTSSAPLPAADYGDFFSCSGGGLEYAGTGSYNVLPGISSLRNLTLSGSGDRNFPNNNVTVCEDFIVDGPETTILANKFLEIQGDLIVNDGNIYVSSGNTTRLRVFDNVQLLGGSLNSASGTNSASDLRGNVNINGGVLNLNGTRTFVKGDFNFISGNILSGNSTLILNSNTSIQTISGEITGSNSLNILTIDNRNGTQDFMLDGNIEIITRLDLNDGKLLVNQQDSVILGASATVSPAAGRSNSYITGKVTKVINSAGGNFTFPIGDANYWRPAKVRNVSTGGLTWEAQFWGRDVVTNTTCSNMNPTSGDIATLQQGEYWIVSDGAAAPSGVTANVGLSWGTETDVSSNSLDRQELEVMAWNSGSSSWDNYGGGSFSGGNSKDQGSFESTSAVTFSENIFVVGSGDAANPLPVEMVRFDAELSNGYVYLEWETASEKDNDFFEIQRSYNGDDYESIGLVEGNGTTLTNVVYDFTDYSPLSGKSYYRLKQVDYDGDYEYSKIVTIEINKVSSLNVVPNPTTERQIYLKLDGFHPEQTISVNVFNLQGASMFRGQFSPDELWNRPLPVNTSLKSGIYIVEVVQGNTQKQVRLAIR</sequence>
<evidence type="ECO:0000313" key="1">
    <source>
        <dbReference type="EMBL" id="MBL0766346.1"/>
    </source>
</evidence>
<name>A0A937ACB7_9BACT</name>
<reference evidence="1" key="1">
    <citation type="submission" date="2021-01" db="EMBL/GenBank/DDBJ databases">
        <title>Marivirga sp. nov., isolated from intertidal surface sediments.</title>
        <authorList>
            <person name="Zhang M."/>
        </authorList>
    </citation>
    <scope>NUCLEOTIDE SEQUENCE</scope>
    <source>
        <strain evidence="1">SM1354</strain>
    </source>
</reference>